<dbReference type="NCBIfam" id="TIGR02034">
    <property type="entry name" value="CysN"/>
    <property type="match status" value="1"/>
</dbReference>
<dbReference type="InterPro" id="IPR009000">
    <property type="entry name" value="Transl_B-barrel_sf"/>
</dbReference>
<dbReference type="SUPFAM" id="SSF52540">
    <property type="entry name" value="P-loop containing nucleoside triphosphate hydrolases"/>
    <property type="match status" value="1"/>
</dbReference>
<dbReference type="PRINTS" id="PR00315">
    <property type="entry name" value="ELONGATNFCT"/>
</dbReference>
<dbReference type="EMBL" id="PTJD01000008">
    <property type="protein sequence ID" value="PPK94215.1"/>
    <property type="molecule type" value="Genomic_DNA"/>
</dbReference>
<keyword evidence="5" id="KW-0067">ATP-binding</keyword>
<reference evidence="8 9" key="1">
    <citation type="submission" date="2018-02" db="EMBL/GenBank/DDBJ databases">
        <title>Genomic Encyclopedia of Archaeal and Bacterial Type Strains, Phase II (KMG-II): from individual species to whole genera.</title>
        <authorList>
            <person name="Goeker M."/>
        </authorList>
    </citation>
    <scope>NUCLEOTIDE SEQUENCE [LARGE SCALE GENOMIC DNA]</scope>
    <source>
        <strain evidence="8 9">DSM 22857</strain>
    </source>
</reference>
<name>A0A2S6IJ57_9ACTN</name>
<dbReference type="Gene3D" id="3.40.50.300">
    <property type="entry name" value="P-loop containing nucleotide triphosphate hydrolases"/>
    <property type="match status" value="2"/>
</dbReference>
<dbReference type="PROSITE" id="PS00301">
    <property type="entry name" value="G_TR_1"/>
    <property type="match status" value="1"/>
</dbReference>
<dbReference type="InterPro" id="IPR054696">
    <property type="entry name" value="GTP-eEF1A_C"/>
</dbReference>
<protein>
    <recommendedName>
        <fullName evidence="1">sulfate adenylyltransferase</fullName>
        <ecNumber evidence="1">2.7.7.4</ecNumber>
    </recommendedName>
</protein>
<feature type="domain" description="Tr-type G" evidence="7">
    <location>
        <begin position="25"/>
        <end position="232"/>
    </location>
</feature>
<dbReference type="CDD" id="cd04095">
    <property type="entry name" value="CysN_NoDQ_III"/>
    <property type="match status" value="1"/>
</dbReference>
<evidence type="ECO:0000259" key="7">
    <source>
        <dbReference type="PROSITE" id="PS51722"/>
    </source>
</evidence>
<dbReference type="PROSITE" id="PS51722">
    <property type="entry name" value="G_TR_2"/>
    <property type="match status" value="1"/>
</dbReference>
<keyword evidence="2" id="KW-0808">Transferase</keyword>
<evidence type="ECO:0000313" key="8">
    <source>
        <dbReference type="EMBL" id="PPK94215.1"/>
    </source>
</evidence>
<evidence type="ECO:0000313" key="9">
    <source>
        <dbReference type="Proteomes" id="UP000239485"/>
    </source>
</evidence>
<organism evidence="8 9">
    <name type="scientific">Kineococcus xinjiangensis</name>
    <dbReference type="NCBI Taxonomy" id="512762"/>
    <lineage>
        <taxon>Bacteria</taxon>
        <taxon>Bacillati</taxon>
        <taxon>Actinomycetota</taxon>
        <taxon>Actinomycetes</taxon>
        <taxon>Kineosporiales</taxon>
        <taxon>Kineosporiaceae</taxon>
        <taxon>Kineococcus</taxon>
    </lineage>
</organism>
<dbReference type="InterPro" id="IPR009001">
    <property type="entry name" value="Transl_elong_EF1A/Init_IF2_C"/>
</dbReference>
<keyword evidence="9" id="KW-1185">Reference proteome</keyword>
<evidence type="ECO:0000256" key="5">
    <source>
        <dbReference type="ARBA" id="ARBA00022840"/>
    </source>
</evidence>
<dbReference type="RefSeq" id="WP_104433157.1">
    <property type="nucleotide sequence ID" value="NZ_PTJD01000008.1"/>
</dbReference>
<evidence type="ECO:0000256" key="1">
    <source>
        <dbReference type="ARBA" id="ARBA00012391"/>
    </source>
</evidence>
<dbReference type="SUPFAM" id="SSF50465">
    <property type="entry name" value="EF-Tu/eEF-1alpha/eIF2-gamma C-terminal domain"/>
    <property type="match status" value="1"/>
</dbReference>
<gene>
    <name evidence="8" type="ORF">CLV92_108116</name>
</gene>
<keyword evidence="3" id="KW-0548">Nucleotidyltransferase</keyword>
<dbReference type="EC" id="2.7.7.4" evidence="1"/>
<dbReference type="GO" id="GO:0005524">
    <property type="term" value="F:ATP binding"/>
    <property type="evidence" value="ECO:0007669"/>
    <property type="project" value="UniProtKB-KW"/>
</dbReference>
<dbReference type="InterPro" id="IPR011779">
    <property type="entry name" value="SO4_adenylTrfase_lsu"/>
</dbReference>
<dbReference type="Proteomes" id="UP000239485">
    <property type="component" value="Unassembled WGS sequence"/>
</dbReference>
<accession>A0A2S6IJ57</accession>
<keyword evidence="4" id="KW-0547">Nucleotide-binding</keyword>
<dbReference type="CDD" id="cd04166">
    <property type="entry name" value="CysN_ATPS"/>
    <property type="match status" value="1"/>
</dbReference>
<evidence type="ECO:0000256" key="4">
    <source>
        <dbReference type="ARBA" id="ARBA00022741"/>
    </source>
</evidence>
<dbReference type="PANTHER" id="PTHR23115">
    <property type="entry name" value="TRANSLATION FACTOR"/>
    <property type="match status" value="1"/>
</dbReference>
<dbReference type="InterPro" id="IPR059117">
    <property type="entry name" value="APS_kinase_dom"/>
</dbReference>
<dbReference type="InterPro" id="IPR050100">
    <property type="entry name" value="TRAFAC_GTPase_members"/>
</dbReference>
<dbReference type="AlphaFoldDB" id="A0A2S6IJ57"/>
<comment type="caution">
    <text evidence="8">The sequence shown here is derived from an EMBL/GenBank/DDBJ whole genome shotgun (WGS) entry which is preliminary data.</text>
</comment>
<sequence length="620" mass="64863">MTELLGAPGAVPAPATAPVAERAPRELLRLATAGSVDDGKSTLIGRILHDTDSLPLDHLDSVRDAEGVPDLAALSDGLRAEREQGITIDVAYRFFSTPKRNFVLADTPGHERYTRNMFTGASNAHVAVLLVDARAGVLRQTRRHARIATLLGVPHLVAAVNKMDLVGFDRARFEEVAAQLHDVAERLGGVELLVVPIAAKHGDNVVHRSANTPWYDGPTLMEHLESVEVTPPDHGVGGLRLPVQWVSRPEAGPDGRQQRRRYTGRMAAGTLAVGDEVLVLPAGSRSRVTALDTLDAQRQVAIPPLSVSVALADDIDVGRGDLLVSPADTPPAARELVTSICWMSERPLRVGDRVALKHTSRTVRAIVQRLHDRLDPETLDTSADPAELALNDIGTVTLRTSAVVLADPYARNRETGAFILIDETSNDTVGAGTVLEARDAATVAAAAADAVWHPSAVSREQRAAATGQRGGTLWLTGLPAGPAATVATALERALLAAGRLAYVVDAPAVRHGLLQDLGDGPGDGIERTRRVADLARLFADAGAVAVAGAAGSPSTARALHAAAGLPCAVVDLSGERTGTAVGEHAADVHVHAGAGSAEEVAERVLAALAGHPLLEAPARD</sequence>
<dbReference type="InterPro" id="IPR031157">
    <property type="entry name" value="G_TR_CS"/>
</dbReference>
<evidence type="ECO:0000256" key="3">
    <source>
        <dbReference type="ARBA" id="ARBA00022695"/>
    </source>
</evidence>
<dbReference type="SUPFAM" id="SSF50447">
    <property type="entry name" value="Translation proteins"/>
    <property type="match status" value="1"/>
</dbReference>
<keyword evidence="6" id="KW-0342">GTP-binding</keyword>
<dbReference type="OrthoDB" id="9804504at2"/>
<dbReference type="InterPro" id="IPR000795">
    <property type="entry name" value="T_Tr_GTP-bd_dom"/>
</dbReference>
<dbReference type="InterPro" id="IPR044139">
    <property type="entry name" value="CysN_NoDQ_III"/>
</dbReference>
<dbReference type="GO" id="GO:0004781">
    <property type="term" value="F:sulfate adenylyltransferase (ATP) activity"/>
    <property type="evidence" value="ECO:0007669"/>
    <property type="project" value="UniProtKB-EC"/>
</dbReference>
<evidence type="ECO:0000256" key="2">
    <source>
        <dbReference type="ARBA" id="ARBA00022679"/>
    </source>
</evidence>
<dbReference type="Pfam" id="PF01583">
    <property type="entry name" value="APS_kinase"/>
    <property type="match status" value="1"/>
</dbReference>
<dbReference type="GO" id="GO:0005525">
    <property type="term" value="F:GTP binding"/>
    <property type="evidence" value="ECO:0007669"/>
    <property type="project" value="UniProtKB-KW"/>
</dbReference>
<dbReference type="Pfam" id="PF00009">
    <property type="entry name" value="GTP_EFTU"/>
    <property type="match status" value="1"/>
</dbReference>
<dbReference type="Pfam" id="PF22594">
    <property type="entry name" value="GTP-eEF1A_C"/>
    <property type="match status" value="1"/>
</dbReference>
<proteinExistence type="predicted"/>
<dbReference type="FunFam" id="3.40.50.300:FF:000119">
    <property type="entry name" value="Sulfate adenylyltransferase subunit 1"/>
    <property type="match status" value="1"/>
</dbReference>
<evidence type="ECO:0000256" key="6">
    <source>
        <dbReference type="ARBA" id="ARBA00023134"/>
    </source>
</evidence>
<dbReference type="InterPro" id="IPR027417">
    <property type="entry name" value="P-loop_NTPase"/>
</dbReference>
<dbReference type="GO" id="GO:0006790">
    <property type="term" value="P:sulfur compound metabolic process"/>
    <property type="evidence" value="ECO:0007669"/>
    <property type="project" value="InterPro"/>
</dbReference>
<dbReference type="Gene3D" id="2.40.30.10">
    <property type="entry name" value="Translation factors"/>
    <property type="match status" value="2"/>
</dbReference>
<dbReference type="InterPro" id="IPR041757">
    <property type="entry name" value="CysN_GTP-bd"/>
</dbReference>
<dbReference type="GO" id="GO:0003924">
    <property type="term" value="F:GTPase activity"/>
    <property type="evidence" value="ECO:0007669"/>
    <property type="project" value="InterPro"/>
</dbReference>